<reference evidence="9" key="2">
    <citation type="journal article" date="2022" name="Microb. Genom.">
        <title>A chromosome-scale genome assembly of the tomato pathogen Cladosporium fulvum reveals a compartmentalized genome architecture and the presence of a dispensable chromosome.</title>
        <authorList>
            <person name="Zaccaron A.Z."/>
            <person name="Chen L.H."/>
            <person name="Samaras A."/>
            <person name="Stergiopoulos I."/>
        </authorList>
    </citation>
    <scope>NUCLEOTIDE SEQUENCE</scope>
    <source>
        <strain evidence="9">Race5_Kim</strain>
    </source>
</reference>
<proteinExistence type="predicted"/>
<dbReference type="Proteomes" id="UP000756132">
    <property type="component" value="Chromosome 7"/>
</dbReference>
<keyword evidence="3" id="KW-0539">Nucleus</keyword>
<protein>
    <recommendedName>
        <fullName evidence="2">Ribonuclease H2 subunit B</fullName>
    </recommendedName>
    <alternativeName>
        <fullName evidence="5">Ribonuclease HI subunit B</fullName>
    </alternativeName>
</protein>
<feature type="domain" description="Ribonuclease H2 subunit B wHTH" evidence="7">
    <location>
        <begin position="129"/>
        <end position="328"/>
    </location>
</feature>
<dbReference type="GO" id="GO:0032299">
    <property type="term" value="C:ribonuclease H2 complex"/>
    <property type="evidence" value="ECO:0007669"/>
    <property type="project" value="InterPro"/>
</dbReference>
<evidence type="ECO:0000256" key="4">
    <source>
        <dbReference type="ARBA" id="ARBA00024778"/>
    </source>
</evidence>
<evidence type="ECO:0000256" key="5">
    <source>
        <dbReference type="ARBA" id="ARBA00033464"/>
    </source>
</evidence>
<dbReference type="AlphaFoldDB" id="A0A9Q8PC63"/>
<feature type="region of interest" description="Disordered" evidence="6">
    <location>
        <begin position="369"/>
        <end position="411"/>
    </location>
</feature>
<feature type="domain" description="Rnh202 triple barrel" evidence="8">
    <location>
        <begin position="39"/>
        <end position="125"/>
    </location>
</feature>
<sequence>MAKTRSKPAAATKKDERGSTKPTTKRIDASVPNPPHVFVLPKETSSEARIVTIPDPATDIPSRYLVCPNKGFYEFTKVGAPKREQRSWLLAPDRNQDGTEQAQEDGKDAGYVLQAPNMLVATPVDPLCMLLPSLAGDVESLGQEYLAPSDYLAKLTEHSKQLAHIIHPNQPGPLEKIMESRMEAVCDYMDVGDEKMYALSLPKLVKELVSKARKMTQKGLPASMEDKFVKRALDVPVLSIKREESSISIAADDATPGAESESASEAQSQATDASVTTVTSVSTAATSVALPEDTTLPPSQAVELLRLRVALDFMLASYVAPAIRSKIQPLLKDETVTSIDFSPLDKHLEHVASLKKQAQALRSLSDNISHKRSAVDDEEALDKAEAKKRKKEEEDARKKNTSHGVKQLAKVNTTGMKKMSSFFTKAAAKK</sequence>
<dbReference type="Gene3D" id="1.10.20.120">
    <property type="match status" value="1"/>
</dbReference>
<evidence type="ECO:0000313" key="9">
    <source>
        <dbReference type="EMBL" id="UJO19745.1"/>
    </source>
</evidence>
<accession>A0A9Q8PC63</accession>
<dbReference type="CDD" id="cd09270">
    <property type="entry name" value="RNase_H2-B"/>
    <property type="match status" value="1"/>
</dbReference>
<evidence type="ECO:0000256" key="6">
    <source>
        <dbReference type="SAM" id="MobiDB-lite"/>
    </source>
</evidence>
<dbReference type="InterPro" id="IPR019024">
    <property type="entry name" value="RNase_H2_suB_wHTH"/>
</dbReference>
<feature type="compositionally biased region" description="Low complexity" evidence="6">
    <location>
        <begin position="258"/>
        <end position="275"/>
    </location>
</feature>
<dbReference type="KEGG" id="ffu:CLAFUR5_10712"/>
<keyword evidence="10" id="KW-1185">Reference proteome</keyword>
<dbReference type="GO" id="GO:0005654">
    <property type="term" value="C:nucleoplasm"/>
    <property type="evidence" value="ECO:0007669"/>
    <property type="project" value="TreeGrafter"/>
</dbReference>
<feature type="compositionally biased region" description="Basic and acidic residues" evidence="6">
    <location>
        <begin position="381"/>
        <end position="398"/>
    </location>
</feature>
<dbReference type="Pfam" id="PF17745">
    <property type="entry name" value="Ydr279_N"/>
    <property type="match status" value="1"/>
</dbReference>
<evidence type="ECO:0000259" key="8">
    <source>
        <dbReference type="Pfam" id="PF17745"/>
    </source>
</evidence>
<dbReference type="EMBL" id="CP090169">
    <property type="protein sequence ID" value="UJO19745.1"/>
    <property type="molecule type" value="Genomic_DNA"/>
</dbReference>
<name>A0A9Q8PC63_PASFU</name>
<dbReference type="Pfam" id="PF09468">
    <property type="entry name" value="RNase_H2-Ydr279"/>
    <property type="match status" value="1"/>
</dbReference>
<gene>
    <name evidence="9" type="ORF">CLAFUR5_10712</name>
</gene>
<dbReference type="RefSeq" id="XP_047764111.1">
    <property type="nucleotide sequence ID" value="XM_047909860.1"/>
</dbReference>
<comment type="function">
    <text evidence="4">Non catalytic subunit of RNase H2, an endonuclease that specifically degrades the RNA of RNA:DNA hybrids. Participates in DNA replication, possibly by mediating the removal of lagging-strand Okazaki fragment RNA primers during DNA replication. Mediates the excision of single ribonucleotides from DNA:RNA duplexes.</text>
</comment>
<feature type="region of interest" description="Disordered" evidence="6">
    <location>
        <begin position="249"/>
        <end position="275"/>
    </location>
</feature>
<dbReference type="PANTHER" id="PTHR13383:SF11">
    <property type="entry name" value="RIBONUCLEASE H2 SUBUNIT B"/>
    <property type="match status" value="1"/>
</dbReference>
<dbReference type="InterPro" id="IPR040456">
    <property type="entry name" value="RNase_H2_suB"/>
</dbReference>
<dbReference type="InterPro" id="IPR041195">
    <property type="entry name" value="Rnh202_N"/>
</dbReference>
<dbReference type="GO" id="GO:0006401">
    <property type="term" value="P:RNA catabolic process"/>
    <property type="evidence" value="ECO:0007669"/>
    <property type="project" value="TreeGrafter"/>
</dbReference>
<reference evidence="9" key="1">
    <citation type="submission" date="2021-12" db="EMBL/GenBank/DDBJ databases">
        <authorList>
            <person name="Zaccaron A."/>
            <person name="Stergiopoulos I."/>
        </authorList>
    </citation>
    <scope>NUCLEOTIDE SEQUENCE</scope>
    <source>
        <strain evidence="9">Race5_Kim</strain>
    </source>
</reference>
<evidence type="ECO:0000259" key="7">
    <source>
        <dbReference type="Pfam" id="PF09468"/>
    </source>
</evidence>
<evidence type="ECO:0000256" key="2">
    <source>
        <dbReference type="ARBA" id="ARBA00019062"/>
    </source>
</evidence>
<dbReference type="GeneID" id="71990590"/>
<dbReference type="OrthoDB" id="29098at2759"/>
<organism evidence="9 10">
    <name type="scientific">Passalora fulva</name>
    <name type="common">Tomato leaf mold</name>
    <name type="synonym">Cladosporium fulvum</name>
    <dbReference type="NCBI Taxonomy" id="5499"/>
    <lineage>
        <taxon>Eukaryota</taxon>
        <taxon>Fungi</taxon>
        <taxon>Dikarya</taxon>
        <taxon>Ascomycota</taxon>
        <taxon>Pezizomycotina</taxon>
        <taxon>Dothideomycetes</taxon>
        <taxon>Dothideomycetidae</taxon>
        <taxon>Mycosphaerellales</taxon>
        <taxon>Mycosphaerellaceae</taxon>
        <taxon>Fulvia</taxon>
    </lineage>
</organism>
<dbReference type="OMA" id="YYFCPKL"/>
<evidence type="ECO:0000256" key="1">
    <source>
        <dbReference type="ARBA" id="ARBA00004123"/>
    </source>
</evidence>
<evidence type="ECO:0000313" key="10">
    <source>
        <dbReference type="Proteomes" id="UP000756132"/>
    </source>
</evidence>
<feature type="region of interest" description="Disordered" evidence="6">
    <location>
        <begin position="1"/>
        <end position="39"/>
    </location>
</feature>
<evidence type="ECO:0000256" key="3">
    <source>
        <dbReference type="ARBA" id="ARBA00023242"/>
    </source>
</evidence>
<comment type="subcellular location">
    <subcellularLocation>
        <location evidence="1">Nucleus</location>
    </subcellularLocation>
</comment>
<dbReference type="PANTHER" id="PTHR13383">
    <property type="entry name" value="RIBONUCLEASE H2 SUBUNIT B"/>
    <property type="match status" value="1"/>
</dbReference>